<dbReference type="InterPro" id="IPR036691">
    <property type="entry name" value="Endo/exonu/phosph_ase_sf"/>
</dbReference>
<keyword evidence="1" id="KW-1133">Transmembrane helix</keyword>
<gene>
    <name evidence="2" type="ORF">EG856_02655</name>
</gene>
<accession>A0A4V0ZAI3</accession>
<reference evidence="2 3" key="1">
    <citation type="submission" date="2019-01" db="EMBL/GenBank/DDBJ databases">
        <title>Complete sequence and annotation of the Mycoplasma phocirhinis strain 852T genome.</title>
        <authorList>
            <person name="Frasca S.Jr."/>
            <person name="Kutish G.F."/>
            <person name="Castellanos Gell J."/>
            <person name="Michaels D.L."/>
            <person name="Brown D.R."/>
        </authorList>
    </citation>
    <scope>NUCLEOTIDE SEQUENCE [LARGE SCALE GENOMIC DNA]</scope>
    <source>
        <strain evidence="2 3">852</strain>
    </source>
</reference>
<keyword evidence="3" id="KW-1185">Reference proteome</keyword>
<organism evidence="2 3">
    <name type="scientific">Mycoplasmopsis phocirhinis</name>
    <dbReference type="NCBI Taxonomy" id="142650"/>
    <lineage>
        <taxon>Bacteria</taxon>
        <taxon>Bacillati</taxon>
        <taxon>Mycoplasmatota</taxon>
        <taxon>Mycoplasmoidales</taxon>
        <taxon>Metamycoplasmataceae</taxon>
        <taxon>Mycoplasmopsis</taxon>
    </lineage>
</organism>
<sequence length="412" mass="47993">MAKHKKSKVISGLMIATTVIGVGSYFIYKYVLKDKFFNKNTHKSDKISKTEQPKKPILDNDVKLSADTKIQIYKPNNVNRIGHWNILNFGGKGSEKGNIKVNAIAQAIYKTKLDIVGLTEINYADGNKVERITKSLNELSEEQFNDVIQPQNDSNPKSSNATKEVVAILYNTQKYKLIRSGSFNITKNNYSYKRPPFGALFEDLNNHKKIITFFAHLDSPGTRKQKNDEHPQEIDSEYREQGSQEIFEANNIENAFKFFQKWDSDASIIFGGDTNIKTKNHSIFENNEFYDSYYKNIKADKTKKKPSQQYEYYETSLGITPSYANAYDKILFKEKNNLNILDEDEKSIYADEKYRNSWFKLDLINVFNNGFYDKSYYQKLWVQYEKTAWPKDYDVIRSKISDHTLVWIDYVN</sequence>
<keyword evidence="1" id="KW-0812">Transmembrane</keyword>
<dbReference type="Proteomes" id="UP000289326">
    <property type="component" value="Chromosome"/>
</dbReference>
<dbReference type="AlphaFoldDB" id="A0A4V0ZAI3"/>
<proteinExistence type="predicted"/>
<feature type="transmembrane region" description="Helical" evidence="1">
    <location>
        <begin position="9"/>
        <end position="28"/>
    </location>
</feature>
<keyword evidence="1" id="KW-0472">Membrane</keyword>
<evidence type="ECO:0000313" key="3">
    <source>
        <dbReference type="Proteomes" id="UP000289326"/>
    </source>
</evidence>
<dbReference type="SUPFAM" id="SSF56219">
    <property type="entry name" value="DNase I-like"/>
    <property type="match status" value="1"/>
</dbReference>
<dbReference type="EMBL" id="CP034841">
    <property type="protein sequence ID" value="QBF34802.1"/>
    <property type="molecule type" value="Genomic_DNA"/>
</dbReference>
<dbReference type="OrthoDB" id="403989at2"/>
<evidence type="ECO:0008006" key="4">
    <source>
        <dbReference type="Google" id="ProtNLM"/>
    </source>
</evidence>
<dbReference type="Gene3D" id="3.60.10.10">
    <property type="entry name" value="Endonuclease/exonuclease/phosphatase"/>
    <property type="match status" value="1"/>
</dbReference>
<dbReference type="NCBIfam" id="NF045851">
    <property type="entry name" value="mem_nucl_MnuA"/>
    <property type="match status" value="1"/>
</dbReference>
<evidence type="ECO:0000256" key="1">
    <source>
        <dbReference type="SAM" id="Phobius"/>
    </source>
</evidence>
<evidence type="ECO:0000313" key="2">
    <source>
        <dbReference type="EMBL" id="QBF34802.1"/>
    </source>
</evidence>
<protein>
    <recommendedName>
        <fullName evidence="4">Nuclease</fullName>
    </recommendedName>
</protein>
<dbReference type="KEGG" id="mphi:EG856_02655"/>
<dbReference type="RefSeq" id="WP_130429579.1">
    <property type="nucleotide sequence ID" value="NZ_CP034841.1"/>
</dbReference>
<name>A0A4V0ZAI3_9BACT</name>